<accession>A0AAD5J4P6</accession>
<dbReference type="AlphaFoldDB" id="A0AAD5J4P6"/>
<gene>
    <name evidence="1" type="ORF">LWI28_005881</name>
</gene>
<reference evidence="1" key="1">
    <citation type="journal article" date="2022" name="Plant J.">
        <title>Strategies of tolerance reflected in two North American maple genomes.</title>
        <authorList>
            <person name="McEvoy S.L."/>
            <person name="Sezen U.U."/>
            <person name="Trouern-Trend A."/>
            <person name="McMahon S.M."/>
            <person name="Schaberg P.G."/>
            <person name="Yang J."/>
            <person name="Wegrzyn J.L."/>
            <person name="Swenson N.G."/>
        </authorList>
    </citation>
    <scope>NUCLEOTIDE SEQUENCE</scope>
    <source>
        <strain evidence="1">91603</strain>
    </source>
</reference>
<sequence length="68" mass="7721">MDELDNQWKLWRMAQTNGNLKAIELVVDVTKLLLSDNSTQSTAESAFGNDFDNLDNTFLICLVDYSMC</sequence>
<name>A0AAD5J4P6_ACENE</name>
<dbReference type="EMBL" id="JAJSOW010000100">
    <property type="protein sequence ID" value="KAI9185287.1"/>
    <property type="molecule type" value="Genomic_DNA"/>
</dbReference>
<evidence type="ECO:0000313" key="2">
    <source>
        <dbReference type="Proteomes" id="UP001064489"/>
    </source>
</evidence>
<organism evidence="1 2">
    <name type="scientific">Acer negundo</name>
    <name type="common">Box elder</name>
    <dbReference type="NCBI Taxonomy" id="4023"/>
    <lineage>
        <taxon>Eukaryota</taxon>
        <taxon>Viridiplantae</taxon>
        <taxon>Streptophyta</taxon>
        <taxon>Embryophyta</taxon>
        <taxon>Tracheophyta</taxon>
        <taxon>Spermatophyta</taxon>
        <taxon>Magnoliopsida</taxon>
        <taxon>eudicotyledons</taxon>
        <taxon>Gunneridae</taxon>
        <taxon>Pentapetalae</taxon>
        <taxon>rosids</taxon>
        <taxon>malvids</taxon>
        <taxon>Sapindales</taxon>
        <taxon>Sapindaceae</taxon>
        <taxon>Hippocastanoideae</taxon>
        <taxon>Acereae</taxon>
        <taxon>Acer</taxon>
    </lineage>
</organism>
<keyword evidence="2" id="KW-1185">Reference proteome</keyword>
<reference evidence="1" key="2">
    <citation type="submission" date="2023-02" db="EMBL/GenBank/DDBJ databases">
        <authorList>
            <person name="Swenson N.G."/>
            <person name="Wegrzyn J.L."/>
            <person name="Mcevoy S.L."/>
        </authorList>
    </citation>
    <scope>NUCLEOTIDE SEQUENCE</scope>
    <source>
        <strain evidence="1">91603</strain>
        <tissue evidence="1">Leaf</tissue>
    </source>
</reference>
<proteinExistence type="predicted"/>
<comment type="caution">
    <text evidence="1">The sequence shown here is derived from an EMBL/GenBank/DDBJ whole genome shotgun (WGS) entry which is preliminary data.</text>
</comment>
<evidence type="ECO:0000313" key="1">
    <source>
        <dbReference type="EMBL" id="KAI9185287.1"/>
    </source>
</evidence>
<dbReference type="Proteomes" id="UP001064489">
    <property type="component" value="Chromosome 3"/>
</dbReference>
<protein>
    <submittedName>
        <fullName evidence="1">Uncharacterized protein</fullName>
    </submittedName>
</protein>